<dbReference type="RefSeq" id="WP_119484984.1">
    <property type="nucleotide sequence ID" value="NZ_QYJN01000003.1"/>
</dbReference>
<dbReference type="PANTHER" id="PTHR34822:SF1">
    <property type="entry name" value="GRPB FAMILY PROTEIN"/>
    <property type="match status" value="1"/>
</dbReference>
<accession>A0A3A0VQH5</accession>
<dbReference type="Gene3D" id="3.30.460.10">
    <property type="entry name" value="Beta Polymerase, domain 2"/>
    <property type="match status" value="1"/>
</dbReference>
<dbReference type="InterPro" id="IPR043519">
    <property type="entry name" value="NT_sf"/>
</dbReference>
<name>A0A3A0VQH5_STAGA</name>
<organism evidence="1 2">
    <name type="scientific">Staphylococcus gallinarum</name>
    <dbReference type="NCBI Taxonomy" id="1293"/>
    <lineage>
        <taxon>Bacteria</taxon>
        <taxon>Bacillati</taxon>
        <taxon>Bacillota</taxon>
        <taxon>Bacilli</taxon>
        <taxon>Bacillales</taxon>
        <taxon>Staphylococcaceae</taxon>
        <taxon>Staphylococcus</taxon>
    </lineage>
</organism>
<dbReference type="Pfam" id="PF04229">
    <property type="entry name" value="GrpB"/>
    <property type="match status" value="1"/>
</dbReference>
<evidence type="ECO:0000313" key="2">
    <source>
        <dbReference type="Proteomes" id="UP000265541"/>
    </source>
</evidence>
<comment type="caution">
    <text evidence="1">The sequence shown here is derived from an EMBL/GenBank/DDBJ whole genome shotgun (WGS) entry which is preliminary data.</text>
</comment>
<dbReference type="EMBL" id="QYJN01000003">
    <property type="protein sequence ID" value="RIP34740.1"/>
    <property type="molecule type" value="Genomic_DNA"/>
</dbReference>
<dbReference type="PANTHER" id="PTHR34822">
    <property type="entry name" value="GRPB DOMAIN PROTEIN (AFU_ORTHOLOGUE AFUA_1G01530)"/>
    <property type="match status" value="1"/>
</dbReference>
<evidence type="ECO:0000313" key="1">
    <source>
        <dbReference type="EMBL" id="RIP34740.1"/>
    </source>
</evidence>
<proteinExistence type="predicted"/>
<reference evidence="1 2" key="1">
    <citation type="journal article" date="2016" name="Front. Microbiol.">
        <title>Comprehensive Phylogenetic Analysis of Bovine Non-aureus Staphylococci Species Based on Whole-Genome Sequencing.</title>
        <authorList>
            <person name="Naushad S."/>
            <person name="Barkema H.W."/>
            <person name="Luby C."/>
            <person name="Condas L.A."/>
            <person name="Nobrega D.B."/>
            <person name="Carson D.A."/>
            <person name="De Buck J."/>
        </authorList>
    </citation>
    <scope>NUCLEOTIDE SEQUENCE [LARGE SCALE GENOMIC DNA]</scope>
    <source>
        <strain evidence="1 2">SNUC 4781</strain>
    </source>
</reference>
<dbReference type="AlphaFoldDB" id="A0A3A0VQH5"/>
<dbReference type="SUPFAM" id="SSF81301">
    <property type="entry name" value="Nucleotidyltransferase"/>
    <property type="match status" value="1"/>
</dbReference>
<dbReference type="InterPro" id="IPR007344">
    <property type="entry name" value="GrpB/CoaE"/>
</dbReference>
<gene>
    <name evidence="1" type="ORF">BUZ14_06075</name>
</gene>
<dbReference type="Proteomes" id="UP000265541">
    <property type="component" value="Unassembled WGS sequence"/>
</dbReference>
<dbReference type="OrthoDB" id="9799092at2"/>
<sequence length="174" mass="20514">MRKIEVVTYDATWKSAYSQEKRQILNVLNNEVVDIFHIGSTSVPNLSAKPIIDILLVVKNINDIDDYNHKMYELGYVAQGENGIKNRRFFVKGGDQRTHHVHVFPKNERFEIKRHIAVRDYLVQHVKIAADYGSLKRKLATEYTYDSEGYCQSKDNYMKHLEHMALQWYNEKHQ</sequence>
<protein>
    <submittedName>
        <fullName evidence="1">GrpB family protein</fullName>
    </submittedName>
</protein>